<feature type="domain" description="Dynein attachment factor N-terminal" evidence="13">
    <location>
        <begin position="14"/>
        <end position="82"/>
    </location>
</feature>
<dbReference type="Pfam" id="PF15867">
    <property type="entry name" value="Dynein_attach_N"/>
    <property type="match status" value="1"/>
</dbReference>
<dbReference type="InterPro" id="IPR031733">
    <property type="entry name" value="Dynein_attach_N"/>
</dbReference>
<evidence type="ECO:0000259" key="13">
    <source>
        <dbReference type="Pfam" id="PF15867"/>
    </source>
</evidence>
<dbReference type="KEGG" id="cvn:111122784"/>
<dbReference type="GO" id="GO:0005576">
    <property type="term" value="C:extracellular region"/>
    <property type="evidence" value="ECO:0007669"/>
    <property type="project" value="GOC"/>
</dbReference>
<dbReference type="OrthoDB" id="447931at2759"/>
<dbReference type="AlphaFoldDB" id="A0A8B8D0X5"/>
<dbReference type="GeneID" id="111122784"/>
<evidence type="ECO:0000256" key="2">
    <source>
        <dbReference type="ARBA" id="ARBA00004230"/>
    </source>
</evidence>
<sequence length="228" mass="26593">MSAENKKSHDDDTMDFNKLEKELAVAVEQDQRYWRENDAKFRAVHQKVGSYEEFRDIVLASHIKPLQKGDTLENMTFEVKWNPHADKSKPTQTKHNASDIKKSSNLPKDSQEFTRDWRRYHKSTADQYCYLLETGGSHLKQIFKTDINLLGDFLIALESEYKNQDSEKVLEILESLCSAQRFTLSVQFLSGKEKKTCESLIQKLETSCDDSGWRDRIELLKSSYQLKK</sequence>
<dbReference type="Pfam" id="PF13877">
    <property type="entry name" value="RPAP3_C"/>
    <property type="match status" value="1"/>
</dbReference>
<dbReference type="PANTHER" id="PTHR28572">
    <property type="entry name" value="COILED-COIL DOMAIN-CONTAINING PROTEIN 103"/>
    <property type="match status" value="1"/>
</dbReference>
<dbReference type="RefSeq" id="XP_022320421.1">
    <property type="nucleotide sequence ID" value="XM_022464713.1"/>
</dbReference>
<evidence type="ECO:0000313" key="14">
    <source>
        <dbReference type="Proteomes" id="UP000694844"/>
    </source>
</evidence>
<evidence type="ECO:0000256" key="4">
    <source>
        <dbReference type="ARBA" id="ARBA00011738"/>
    </source>
</evidence>
<comment type="similarity">
    <text evidence="10">Belongs to the DNAAF19/PR46b family.</text>
</comment>
<protein>
    <submittedName>
        <fullName evidence="15">Coiled-coil domain-containing protein 103-like</fullName>
    </submittedName>
</protein>
<keyword evidence="5" id="KW-0963">Cytoplasm</keyword>
<feature type="region of interest" description="Disordered" evidence="11">
    <location>
        <begin position="82"/>
        <end position="110"/>
    </location>
</feature>
<evidence type="ECO:0000256" key="10">
    <source>
        <dbReference type="ARBA" id="ARBA00049986"/>
    </source>
</evidence>
<dbReference type="PANTHER" id="PTHR28572:SF1">
    <property type="entry name" value="COILED-COIL DOMAIN-CONTAINING PROTEIN 103"/>
    <property type="match status" value="1"/>
</dbReference>
<name>A0A8B8D0X5_CRAVI</name>
<gene>
    <name evidence="15" type="primary">LOC111122784</name>
</gene>
<evidence type="ECO:0000256" key="3">
    <source>
        <dbReference type="ARBA" id="ARBA00004496"/>
    </source>
</evidence>
<keyword evidence="7" id="KW-0282">Flagellum</keyword>
<accession>A0A8B8D0X5</accession>
<dbReference type="GO" id="GO:0036159">
    <property type="term" value="P:inner dynein arm assembly"/>
    <property type="evidence" value="ECO:0007669"/>
    <property type="project" value="TreeGrafter"/>
</dbReference>
<keyword evidence="9" id="KW-0966">Cell projection</keyword>
<dbReference type="Proteomes" id="UP000694844">
    <property type="component" value="Chromosome 3"/>
</dbReference>
<dbReference type="GO" id="GO:0031514">
    <property type="term" value="C:motile cilium"/>
    <property type="evidence" value="ECO:0007669"/>
    <property type="project" value="UniProtKB-SubCell"/>
</dbReference>
<reference evidence="15" key="1">
    <citation type="submission" date="2025-08" db="UniProtKB">
        <authorList>
            <consortium name="RefSeq"/>
        </authorList>
    </citation>
    <scope>IDENTIFICATION</scope>
    <source>
        <tissue evidence="15">Whole sample</tissue>
    </source>
</reference>
<evidence type="ECO:0000259" key="12">
    <source>
        <dbReference type="Pfam" id="PF13877"/>
    </source>
</evidence>
<organism evidence="14 15">
    <name type="scientific">Crassostrea virginica</name>
    <name type="common">Eastern oyster</name>
    <dbReference type="NCBI Taxonomy" id="6565"/>
    <lineage>
        <taxon>Eukaryota</taxon>
        <taxon>Metazoa</taxon>
        <taxon>Spiralia</taxon>
        <taxon>Lophotrochozoa</taxon>
        <taxon>Mollusca</taxon>
        <taxon>Bivalvia</taxon>
        <taxon>Autobranchia</taxon>
        <taxon>Pteriomorphia</taxon>
        <taxon>Ostreida</taxon>
        <taxon>Ostreoidea</taxon>
        <taxon>Ostreidae</taxon>
        <taxon>Crassostrea</taxon>
    </lineage>
</organism>
<dbReference type="GO" id="GO:0003351">
    <property type="term" value="P:epithelial cilium movement involved in extracellular fluid movement"/>
    <property type="evidence" value="ECO:0007669"/>
    <property type="project" value="TreeGrafter"/>
</dbReference>
<evidence type="ECO:0000256" key="9">
    <source>
        <dbReference type="ARBA" id="ARBA00023273"/>
    </source>
</evidence>
<evidence type="ECO:0000256" key="11">
    <source>
        <dbReference type="SAM" id="MobiDB-lite"/>
    </source>
</evidence>
<evidence type="ECO:0000256" key="6">
    <source>
        <dbReference type="ARBA" id="ARBA00022794"/>
    </source>
</evidence>
<proteinExistence type="inferred from homology"/>
<dbReference type="GO" id="GO:0007368">
    <property type="term" value="P:determination of left/right symmetry"/>
    <property type="evidence" value="ECO:0007669"/>
    <property type="project" value="TreeGrafter"/>
</dbReference>
<evidence type="ECO:0000256" key="5">
    <source>
        <dbReference type="ARBA" id="ARBA00022490"/>
    </source>
</evidence>
<evidence type="ECO:0000256" key="7">
    <source>
        <dbReference type="ARBA" id="ARBA00022846"/>
    </source>
</evidence>
<keyword evidence="6" id="KW-0970">Cilium biogenesis/degradation</keyword>
<dbReference type="InterPro" id="IPR042422">
    <property type="entry name" value="CC103"/>
</dbReference>
<evidence type="ECO:0000313" key="15">
    <source>
        <dbReference type="RefSeq" id="XP_022320421.1"/>
    </source>
</evidence>
<keyword evidence="8" id="KW-0969">Cilium</keyword>
<comment type="subcellular location">
    <subcellularLocation>
        <location evidence="2">Cell projection</location>
        <location evidence="2">Cilium</location>
        <location evidence="2">Flagellum</location>
    </subcellularLocation>
    <subcellularLocation>
        <location evidence="3">Cytoplasm</location>
    </subcellularLocation>
</comment>
<keyword evidence="14" id="KW-1185">Reference proteome</keyword>
<comment type="function">
    <text evidence="1">Dynein-attachment factor required for cilia motility.</text>
</comment>
<evidence type="ECO:0000256" key="1">
    <source>
        <dbReference type="ARBA" id="ARBA00004048"/>
    </source>
</evidence>
<feature type="domain" description="RNA-polymerase II-associated protein 3-like C-terminal" evidence="12">
    <location>
        <begin position="107"/>
        <end position="194"/>
    </location>
</feature>
<dbReference type="GO" id="GO:0036157">
    <property type="term" value="C:outer dynein arm"/>
    <property type="evidence" value="ECO:0007669"/>
    <property type="project" value="InterPro"/>
</dbReference>
<dbReference type="InterPro" id="IPR025986">
    <property type="entry name" value="RPAP3-like_C"/>
</dbReference>
<evidence type="ECO:0000256" key="8">
    <source>
        <dbReference type="ARBA" id="ARBA00023069"/>
    </source>
</evidence>
<comment type="subunit">
    <text evidence="4">Homodimer.</text>
</comment>